<name>A0A2V5KYQ3_9BACL</name>
<feature type="transmembrane region" description="Helical" evidence="8">
    <location>
        <begin position="116"/>
        <end position="138"/>
    </location>
</feature>
<evidence type="ECO:0000256" key="7">
    <source>
        <dbReference type="ARBA" id="ARBA00023136"/>
    </source>
</evidence>
<feature type="transmembrane region" description="Helical" evidence="8">
    <location>
        <begin position="43"/>
        <end position="62"/>
    </location>
</feature>
<dbReference type="Pfam" id="PF03845">
    <property type="entry name" value="Spore_permease"/>
    <property type="match status" value="1"/>
</dbReference>
<comment type="similarity">
    <text evidence="2">Belongs to the amino acid-polyamine-organocation (APC) superfamily. Spore germination protein (SGP) (TC 2.A.3.9) family.</text>
</comment>
<feature type="transmembrane region" description="Helical" evidence="8">
    <location>
        <begin position="307"/>
        <end position="326"/>
    </location>
</feature>
<keyword evidence="4" id="KW-0309">Germination</keyword>
<feature type="transmembrane region" description="Helical" evidence="8">
    <location>
        <begin position="221"/>
        <end position="245"/>
    </location>
</feature>
<dbReference type="PANTHER" id="PTHR34975">
    <property type="entry name" value="SPORE GERMINATION PROTEIN A2"/>
    <property type="match status" value="1"/>
</dbReference>
<evidence type="ECO:0000256" key="4">
    <source>
        <dbReference type="ARBA" id="ARBA00022544"/>
    </source>
</evidence>
<gene>
    <name evidence="9" type="ORF">DLM86_11465</name>
</gene>
<dbReference type="PANTHER" id="PTHR34975:SF2">
    <property type="entry name" value="SPORE GERMINATION PROTEIN A2"/>
    <property type="match status" value="1"/>
</dbReference>
<keyword evidence="7 8" id="KW-0472">Membrane</keyword>
<evidence type="ECO:0000313" key="9">
    <source>
        <dbReference type="EMBL" id="PYI55136.1"/>
    </source>
</evidence>
<keyword evidence="3" id="KW-0813">Transport</keyword>
<keyword evidence="10" id="KW-1185">Reference proteome</keyword>
<protein>
    <submittedName>
        <fullName evidence="9">Spore gernimation protein</fullName>
    </submittedName>
</protein>
<keyword evidence="5 8" id="KW-0812">Transmembrane</keyword>
<evidence type="ECO:0000256" key="8">
    <source>
        <dbReference type="SAM" id="Phobius"/>
    </source>
</evidence>
<evidence type="ECO:0000256" key="2">
    <source>
        <dbReference type="ARBA" id="ARBA00007998"/>
    </source>
</evidence>
<feature type="transmembrane region" description="Helical" evidence="8">
    <location>
        <begin position="12"/>
        <end position="31"/>
    </location>
</feature>
<feature type="transmembrane region" description="Helical" evidence="8">
    <location>
        <begin position="338"/>
        <end position="359"/>
    </location>
</feature>
<accession>A0A2V5KYQ3</accession>
<feature type="transmembrane region" description="Helical" evidence="8">
    <location>
        <begin position="150"/>
        <end position="170"/>
    </location>
</feature>
<evidence type="ECO:0000256" key="5">
    <source>
        <dbReference type="ARBA" id="ARBA00022692"/>
    </source>
</evidence>
<feature type="transmembrane region" description="Helical" evidence="8">
    <location>
        <begin position="190"/>
        <end position="209"/>
    </location>
</feature>
<sequence length="375" mass="41724">MEPVIDNGRISVKQLAALVLFFVIGDNLLVYPSIAASVSKQDAWLSGLLGIMLGLGAAWFLFRFGRLKPDSTLVGFARDVLGRWAGGAVVVLYLCYFLINASVILREIGDFTTTQFFPNTPIQVIHLMVVFILVWGFKSGLETIARTGEVFFPIFALLLTSLFVFLMPQVEFSRVQPIMGQGLPNIVRGSMYLFTYSFCEMCLFLMILPSVVRNRHAARDFVLASSIGGIAVFAIATLSILVLGADLSAHYRYTSYVLAQKISIGHFVERVEPILAINWIISTYFKSMLNGYAFLIGISELLGLRDVRALAVPFGVLLFGLAYIVSPNVVFFSSMFPYWIEMDMLFGLFIPGVLFAVHVMKKGRSKRKTAKARNQ</sequence>
<dbReference type="Proteomes" id="UP000247476">
    <property type="component" value="Unassembled WGS sequence"/>
</dbReference>
<dbReference type="AlphaFoldDB" id="A0A2V5KYQ3"/>
<keyword evidence="6 8" id="KW-1133">Transmembrane helix</keyword>
<organism evidence="9 10">
    <name type="scientific">Paenibacillus flagellatus</name>
    <dbReference type="NCBI Taxonomy" id="2211139"/>
    <lineage>
        <taxon>Bacteria</taxon>
        <taxon>Bacillati</taxon>
        <taxon>Bacillota</taxon>
        <taxon>Bacilli</taxon>
        <taxon>Bacillales</taxon>
        <taxon>Paenibacillaceae</taxon>
        <taxon>Paenibacillus</taxon>
    </lineage>
</organism>
<evidence type="ECO:0000256" key="3">
    <source>
        <dbReference type="ARBA" id="ARBA00022448"/>
    </source>
</evidence>
<feature type="transmembrane region" description="Helical" evidence="8">
    <location>
        <begin position="83"/>
        <end position="104"/>
    </location>
</feature>
<reference evidence="9 10" key="1">
    <citation type="submission" date="2018-05" db="EMBL/GenBank/DDBJ databases">
        <title>Paenibacillus flagellatus sp. nov., isolated from selenium mineral soil.</title>
        <authorList>
            <person name="Dai X."/>
        </authorList>
    </citation>
    <scope>NUCLEOTIDE SEQUENCE [LARGE SCALE GENOMIC DNA]</scope>
    <source>
        <strain evidence="9 10">DXL2</strain>
    </source>
</reference>
<proteinExistence type="inferred from homology"/>
<evidence type="ECO:0000256" key="1">
    <source>
        <dbReference type="ARBA" id="ARBA00004141"/>
    </source>
</evidence>
<comment type="caution">
    <text evidence="9">The sequence shown here is derived from an EMBL/GenBank/DDBJ whole genome shotgun (WGS) entry which is preliminary data.</text>
</comment>
<dbReference type="NCBIfam" id="TIGR00912">
    <property type="entry name" value="2A0309"/>
    <property type="match status" value="1"/>
</dbReference>
<dbReference type="InterPro" id="IPR004761">
    <property type="entry name" value="Spore_GerAB"/>
</dbReference>
<dbReference type="EMBL" id="QJVJ01000004">
    <property type="protein sequence ID" value="PYI55136.1"/>
    <property type="molecule type" value="Genomic_DNA"/>
</dbReference>
<feature type="transmembrane region" description="Helical" evidence="8">
    <location>
        <begin position="276"/>
        <end position="295"/>
    </location>
</feature>
<evidence type="ECO:0000313" key="10">
    <source>
        <dbReference type="Proteomes" id="UP000247476"/>
    </source>
</evidence>
<comment type="subcellular location">
    <subcellularLocation>
        <location evidence="1">Membrane</location>
        <topology evidence="1">Multi-pass membrane protein</topology>
    </subcellularLocation>
</comment>
<dbReference type="GO" id="GO:0016020">
    <property type="term" value="C:membrane"/>
    <property type="evidence" value="ECO:0007669"/>
    <property type="project" value="UniProtKB-SubCell"/>
</dbReference>
<evidence type="ECO:0000256" key="6">
    <source>
        <dbReference type="ARBA" id="ARBA00022989"/>
    </source>
</evidence>
<dbReference type="GO" id="GO:0009847">
    <property type="term" value="P:spore germination"/>
    <property type="evidence" value="ECO:0007669"/>
    <property type="project" value="InterPro"/>
</dbReference>